<evidence type="ECO:0000256" key="2">
    <source>
        <dbReference type="ARBA" id="ARBA00007357"/>
    </source>
</evidence>
<evidence type="ECO:0000256" key="6">
    <source>
        <dbReference type="ARBA" id="ARBA00022833"/>
    </source>
</evidence>
<evidence type="ECO:0000256" key="3">
    <source>
        <dbReference type="ARBA" id="ARBA00022670"/>
    </source>
</evidence>
<dbReference type="Gene3D" id="1.10.1380.10">
    <property type="entry name" value="Neutral endopeptidase , domain2"/>
    <property type="match status" value="1"/>
</dbReference>
<dbReference type="PRINTS" id="PR00786">
    <property type="entry name" value="NEPRILYSIN"/>
</dbReference>
<evidence type="ECO:0000256" key="7">
    <source>
        <dbReference type="ARBA" id="ARBA00023049"/>
    </source>
</evidence>
<keyword evidence="6" id="KW-0862">Zinc</keyword>
<keyword evidence="3" id="KW-0645">Protease</keyword>
<evidence type="ECO:0000256" key="1">
    <source>
        <dbReference type="ARBA" id="ARBA00001947"/>
    </source>
</evidence>
<sequence length="728" mass="81519">MGQFQSAEVCTTPACIQAASHILENLAPNWKDMDPCTDFDKMVCHGFNQLHDSDKEVNGVFLQEAHKNRLLREILSKPYDQATKVQPYVLSRRDNVDEHNFDMVHRTYTACMDSDAIKKAGVKPLLDTLVKFNEYWPIEMDFADDLFDEEDDKAGLLAVATALAKLNIRTWNASPDSKDNFLGNCWPDPTDPKTQRFTLYYPNLSFKGLGHEYADPNKTAKLEKQISGAFRAVFPVDLDDKTAARLAKDIVAFEIAILASGSPTAAANSSAVAGLHSRADPTQDPQVALKQTVLSMSQLASLAPMLGLDAFVQALVPEGHTPETVVVSGPYIWPRIEKVVKQQRKVVVQSWLLWKIIMELGSKVESHELKDLELGGEAASNEYPTCVKHVDSALRWLLGHYFVKAAYSDSTRSTATKLAVNIREEMKVHVDKLSWMGEETRKRTIKKLDNMKINIGYPEHSPDSRSPDDLAAYYSGLNITDSFFDNAIEGMRYQVVTDSRFLLEPTSQSRWSESYTHMTNAAYSSLTNSFFIPAGISLAPLFHVDLPEWALYGALGSIIGHEITHSLDSNGRKKDENALETNWWDEKSLAEYAKRERCFVDQYSKYELVGPDGKKYPGNGNVTVGENISDAGGLAVAYDAWVKERKSMPDVWDQGLPGLGDFTHEQLFFIMFGNAWCDSRSPQERVDKFLKGQQHAPDVHRLMGGAANSRAFREAFKCPVKEPACELF</sequence>
<keyword evidence="7" id="KW-0482">Metalloprotease</keyword>
<dbReference type="Proteomes" id="UP001322138">
    <property type="component" value="Unassembled WGS sequence"/>
</dbReference>
<dbReference type="InterPro" id="IPR018497">
    <property type="entry name" value="Peptidase_M13_C"/>
</dbReference>
<name>A0ABR0FMF1_9PEZI</name>
<feature type="domain" description="Peptidase M13 N-terminal" evidence="9">
    <location>
        <begin position="35"/>
        <end position="458"/>
    </location>
</feature>
<dbReference type="InterPro" id="IPR042089">
    <property type="entry name" value="Peptidase_M13_dom_2"/>
</dbReference>
<dbReference type="InterPro" id="IPR024079">
    <property type="entry name" value="MetalloPept_cat_dom_sf"/>
</dbReference>
<comment type="cofactor">
    <cofactor evidence="1">
        <name>Zn(2+)</name>
        <dbReference type="ChEBI" id="CHEBI:29105"/>
    </cofactor>
</comment>
<evidence type="ECO:0000259" key="8">
    <source>
        <dbReference type="Pfam" id="PF01431"/>
    </source>
</evidence>
<keyword evidence="11" id="KW-1185">Reference proteome</keyword>
<comment type="caution">
    <text evidence="10">The sequence shown here is derived from an EMBL/GenBank/DDBJ whole genome shotgun (WGS) entry which is preliminary data.</text>
</comment>
<gene>
    <name evidence="10" type="ORF">QC761_311090</name>
</gene>
<evidence type="ECO:0000313" key="10">
    <source>
        <dbReference type="EMBL" id="KAK4645120.1"/>
    </source>
</evidence>
<dbReference type="SUPFAM" id="SSF55486">
    <property type="entry name" value="Metalloproteases ('zincins'), catalytic domain"/>
    <property type="match status" value="1"/>
</dbReference>
<dbReference type="InterPro" id="IPR008753">
    <property type="entry name" value="Peptidase_M13_N"/>
</dbReference>
<dbReference type="Gene3D" id="3.40.390.10">
    <property type="entry name" value="Collagenase (Catalytic Domain)"/>
    <property type="match status" value="1"/>
</dbReference>
<keyword evidence="4" id="KW-0479">Metal-binding</keyword>
<evidence type="ECO:0000313" key="11">
    <source>
        <dbReference type="Proteomes" id="UP001322138"/>
    </source>
</evidence>
<dbReference type="PANTHER" id="PTHR11733">
    <property type="entry name" value="ZINC METALLOPROTEASE FAMILY M13 NEPRILYSIN-RELATED"/>
    <property type="match status" value="1"/>
</dbReference>
<dbReference type="Pfam" id="PF01431">
    <property type="entry name" value="Peptidase_M13"/>
    <property type="match status" value="1"/>
</dbReference>
<proteinExistence type="inferred from homology"/>
<feature type="domain" description="Peptidase M13 C-terminal" evidence="8">
    <location>
        <begin position="520"/>
        <end position="722"/>
    </location>
</feature>
<evidence type="ECO:0000259" key="9">
    <source>
        <dbReference type="Pfam" id="PF05649"/>
    </source>
</evidence>
<dbReference type="GeneID" id="87897715"/>
<dbReference type="RefSeq" id="XP_062734096.1">
    <property type="nucleotide sequence ID" value="XM_062878233.1"/>
</dbReference>
<dbReference type="Pfam" id="PF05649">
    <property type="entry name" value="Peptidase_M13_N"/>
    <property type="match status" value="1"/>
</dbReference>
<dbReference type="CDD" id="cd08662">
    <property type="entry name" value="M13"/>
    <property type="match status" value="1"/>
</dbReference>
<dbReference type="PANTHER" id="PTHR11733:SF167">
    <property type="entry name" value="FI17812P1-RELATED"/>
    <property type="match status" value="1"/>
</dbReference>
<accession>A0ABR0FMF1</accession>
<reference evidence="10 11" key="1">
    <citation type="journal article" date="2023" name="bioRxiv">
        <title>High-quality genome assemblies of four members of thePodospora anserinaspecies complex.</title>
        <authorList>
            <person name="Ament-Velasquez S.L."/>
            <person name="Vogan A.A."/>
            <person name="Wallerman O."/>
            <person name="Hartmann F."/>
            <person name="Gautier V."/>
            <person name="Silar P."/>
            <person name="Giraud T."/>
            <person name="Johannesson H."/>
        </authorList>
    </citation>
    <scope>NUCLEOTIDE SEQUENCE [LARGE SCALE GENOMIC DNA]</scope>
    <source>
        <strain evidence="10 11">CBS 112042</strain>
    </source>
</reference>
<dbReference type="PROSITE" id="PS51885">
    <property type="entry name" value="NEPRILYSIN"/>
    <property type="match status" value="1"/>
</dbReference>
<dbReference type="InterPro" id="IPR000718">
    <property type="entry name" value="Peptidase_M13"/>
</dbReference>
<evidence type="ECO:0000256" key="4">
    <source>
        <dbReference type="ARBA" id="ARBA00022723"/>
    </source>
</evidence>
<evidence type="ECO:0008006" key="12">
    <source>
        <dbReference type="Google" id="ProtNLM"/>
    </source>
</evidence>
<evidence type="ECO:0000256" key="5">
    <source>
        <dbReference type="ARBA" id="ARBA00022801"/>
    </source>
</evidence>
<organism evidence="10 11">
    <name type="scientific">Podospora bellae-mahoneyi</name>
    <dbReference type="NCBI Taxonomy" id="2093777"/>
    <lineage>
        <taxon>Eukaryota</taxon>
        <taxon>Fungi</taxon>
        <taxon>Dikarya</taxon>
        <taxon>Ascomycota</taxon>
        <taxon>Pezizomycotina</taxon>
        <taxon>Sordariomycetes</taxon>
        <taxon>Sordariomycetidae</taxon>
        <taxon>Sordariales</taxon>
        <taxon>Podosporaceae</taxon>
        <taxon>Podospora</taxon>
    </lineage>
</organism>
<protein>
    <recommendedName>
        <fullName evidence="12">Zincin</fullName>
    </recommendedName>
</protein>
<keyword evidence="5" id="KW-0378">Hydrolase</keyword>
<comment type="similarity">
    <text evidence="2">Belongs to the peptidase M13 family.</text>
</comment>
<dbReference type="EMBL" id="JAFFGZ010000005">
    <property type="protein sequence ID" value="KAK4645120.1"/>
    <property type="molecule type" value="Genomic_DNA"/>
</dbReference>